<keyword evidence="2" id="KW-1185">Reference proteome</keyword>
<dbReference type="AlphaFoldDB" id="A0A8X6VZ28"/>
<reference evidence="1" key="1">
    <citation type="submission" date="2020-08" db="EMBL/GenBank/DDBJ databases">
        <title>Multicomponent nature underlies the extraordinary mechanical properties of spider dragline silk.</title>
        <authorList>
            <person name="Kono N."/>
            <person name="Nakamura H."/>
            <person name="Mori M."/>
            <person name="Yoshida Y."/>
            <person name="Ohtoshi R."/>
            <person name="Malay A.D."/>
            <person name="Moran D.A.P."/>
            <person name="Tomita M."/>
            <person name="Numata K."/>
            <person name="Arakawa K."/>
        </authorList>
    </citation>
    <scope>NUCLEOTIDE SEQUENCE</scope>
</reference>
<evidence type="ECO:0000313" key="2">
    <source>
        <dbReference type="Proteomes" id="UP000887159"/>
    </source>
</evidence>
<dbReference type="EMBL" id="BMAU01021370">
    <property type="protein sequence ID" value="GFY24941.1"/>
    <property type="molecule type" value="Genomic_DNA"/>
</dbReference>
<accession>A0A8X6VZ28</accession>
<proteinExistence type="predicted"/>
<comment type="caution">
    <text evidence="1">The sequence shown here is derived from an EMBL/GenBank/DDBJ whole genome shotgun (WGS) entry which is preliminary data.</text>
</comment>
<sequence length="277" mass="29999">MLKILPFAIHKTLIGVGSELKFTKRLRSGDLLIETTSALQTKSFLLAKSFLNNPVAIRPHKTLNSCRGVISEPDLLITPKKDSPISARGSDIRKHPAPVFWHALDVRLLDIPPLTAGNLLPSTFSAAATSSESQPPVPLVTTTSSTANSVCTSTTSSSSNQALFPSTSAMFTALSTKTHSSALETTTSTSTSIPFSITSYVSQASKQNLKTRGKKRNTKTICNIAAPTVKPKIEIKMASHKPRKSSPIQDTSDEDMIVYAMEEQMESQDDKYFLSVD</sequence>
<organism evidence="1 2">
    <name type="scientific">Trichonephila clavipes</name>
    <name type="common">Golden silk orbweaver</name>
    <name type="synonym">Nephila clavipes</name>
    <dbReference type="NCBI Taxonomy" id="2585209"/>
    <lineage>
        <taxon>Eukaryota</taxon>
        <taxon>Metazoa</taxon>
        <taxon>Ecdysozoa</taxon>
        <taxon>Arthropoda</taxon>
        <taxon>Chelicerata</taxon>
        <taxon>Arachnida</taxon>
        <taxon>Araneae</taxon>
        <taxon>Araneomorphae</taxon>
        <taxon>Entelegynae</taxon>
        <taxon>Araneoidea</taxon>
        <taxon>Nephilidae</taxon>
        <taxon>Trichonephila</taxon>
    </lineage>
</organism>
<name>A0A8X6VZ28_TRICX</name>
<gene>
    <name evidence="1" type="primary">AVEN_216992_1</name>
    <name evidence="1" type="ORF">TNCV_2691321</name>
</gene>
<protein>
    <submittedName>
        <fullName evidence="1">Uncharacterized protein</fullName>
    </submittedName>
</protein>
<dbReference type="Proteomes" id="UP000887159">
    <property type="component" value="Unassembled WGS sequence"/>
</dbReference>
<evidence type="ECO:0000313" key="1">
    <source>
        <dbReference type="EMBL" id="GFY24941.1"/>
    </source>
</evidence>